<dbReference type="AlphaFoldDB" id="A0AAN8YZW1"/>
<gene>
    <name evidence="1" type="ORF">RJ641_016752</name>
</gene>
<keyword evidence="2" id="KW-1185">Reference proteome</keyword>
<proteinExistence type="predicted"/>
<evidence type="ECO:0000313" key="2">
    <source>
        <dbReference type="Proteomes" id="UP001370490"/>
    </source>
</evidence>
<organism evidence="1 2">
    <name type="scientific">Dillenia turbinata</name>
    <dbReference type="NCBI Taxonomy" id="194707"/>
    <lineage>
        <taxon>Eukaryota</taxon>
        <taxon>Viridiplantae</taxon>
        <taxon>Streptophyta</taxon>
        <taxon>Embryophyta</taxon>
        <taxon>Tracheophyta</taxon>
        <taxon>Spermatophyta</taxon>
        <taxon>Magnoliopsida</taxon>
        <taxon>eudicotyledons</taxon>
        <taxon>Gunneridae</taxon>
        <taxon>Pentapetalae</taxon>
        <taxon>Dilleniales</taxon>
        <taxon>Dilleniaceae</taxon>
        <taxon>Dillenia</taxon>
    </lineage>
</organism>
<reference evidence="1 2" key="1">
    <citation type="submission" date="2023-12" db="EMBL/GenBank/DDBJ databases">
        <title>A high-quality genome assembly for Dillenia turbinata (Dilleniales).</title>
        <authorList>
            <person name="Chanderbali A."/>
        </authorList>
    </citation>
    <scope>NUCLEOTIDE SEQUENCE [LARGE SCALE GENOMIC DNA]</scope>
    <source>
        <strain evidence="1">LSX21</strain>
        <tissue evidence="1">Leaf</tissue>
    </source>
</reference>
<sequence length="76" mass="8588">MDDHTIVVALLRIRSFVDQKNESLVKSVIPVDNKRQQKSLCLSFTARRLDESVIMSPRVMSSHSPLPHSPMVRAST</sequence>
<name>A0AAN8YZW1_9MAGN</name>
<protein>
    <submittedName>
        <fullName evidence="1">Uncharacterized protein</fullName>
    </submittedName>
</protein>
<dbReference type="Proteomes" id="UP001370490">
    <property type="component" value="Unassembled WGS sequence"/>
</dbReference>
<accession>A0AAN8YZW1</accession>
<dbReference type="EMBL" id="JBAMMX010000022">
    <property type="protein sequence ID" value="KAK6918330.1"/>
    <property type="molecule type" value="Genomic_DNA"/>
</dbReference>
<evidence type="ECO:0000313" key="1">
    <source>
        <dbReference type="EMBL" id="KAK6918330.1"/>
    </source>
</evidence>
<comment type="caution">
    <text evidence="1">The sequence shown here is derived from an EMBL/GenBank/DDBJ whole genome shotgun (WGS) entry which is preliminary data.</text>
</comment>